<evidence type="ECO:0000259" key="4">
    <source>
        <dbReference type="PROSITE" id="PS51084"/>
    </source>
</evidence>
<gene>
    <name evidence="5" type="ORF">BAA01_12800</name>
</gene>
<comment type="caution">
    <text evidence="5">The sequence shown here is derived from an EMBL/GenBank/DDBJ whole genome shotgun (WGS) entry which is preliminary data.</text>
</comment>
<evidence type="ECO:0000313" key="6">
    <source>
        <dbReference type="Proteomes" id="UP000196475"/>
    </source>
</evidence>
<evidence type="ECO:0000256" key="1">
    <source>
        <dbReference type="PIRSR" id="PIRSR601310-1"/>
    </source>
</evidence>
<protein>
    <submittedName>
        <fullName evidence="5">Histidine triad nucleotide-binding protein</fullName>
    </submittedName>
</protein>
<evidence type="ECO:0000313" key="5">
    <source>
        <dbReference type="EMBL" id="OUM87474.1"/>
    </source>
</evidence>
<feature type="active site" description="Tele-AMP-histidine intermediate" evidence="1">
    <location>
        <position position="100"/>
    </location>
</feature>
<name>A0A1Y3PK71_9BACI</name>
<dbReference type="PANTHER" id="PTHR23089">
    <property type="entry name" value="HISTIDINE TRIAD HIT PROTEIN"/>
    <property type="match status" value="1"/>
</dbReference>
<dbReference type="InterPro" id="IPR036265">
    <property type="entry name" value="HIT-like_sf"/>
</dbReference>
<dbReference type="SUPFAM" id="SSF54197">
    <property type="entry name" value="HIT-like"/>
    <property type="match status" value="1"/>
</dbReference>
<evidence type="ECO:0000256" key="2">
    <source>
        <dbReference type="PIRSR" id="PIRSR601310-3"/>
    </source>
</evidence>
<dbReference type="CDD" id="cd01276">
    <property type="entry name" value="PKCI_related"/>
    <property type="match status" value="1"/>
</dbReference>
<dbReference type="InterPro" id="IPR001310">
    <property type="entry name" value="Histidine_triad_HIT"/>
</dbReference>
<dbReference type="Gene3D" id="3.30.428.10">
    <property type="entry name" value="HIT-like"/>
    <property type="match status" value="1"/>
</dbReference>
<evidence type="ECO:0000256" key="3">
    <source>
        <dbReference type="PROSITE-ProRule" id="PRU00464"/>
    </source>
</evidence>
<dbReference type="PRINTS" id="PR00332">
    <property type="entry name" value="HISTRIAD"/>
</dbReference>
<dbReference type="Proteomes" id="UP000196475">
    <property type="component" value="Unassembled WGS sequence"/>
</dbReference>
<dbReference type="InterPro" id="IPR011146">
    <property type="entry name" value="HIT-like"/>
</dbReference>
<feature type="domain" description="HIT" evidence="4">
    <location>
        <begin position="5"/>
        <end position="116"/>
    </location>
</feature>
<dbReference type="Pfam" id="PF01230">
    <property type="entry name" value="HIT"/>
    <property type="match status" value="1"/>
</dbReference>
<dbReference type="GO" id="GO:0003824">
    <property type="term" value="F:catalytic activity"/>
    <property type="evidence" value="ECO:0007669"/>
    <property type="project" value="InterPro"/>
</dbReference>
<proteinExistence type="predicted"/>
<accession>A0A1Y3PK71</accession>
<dbReference type="AlphaFoldDB" id="A0A1Y3PK71"/>
<dbReference type="EMBL" id="LZRT01000075">
    <property type="protein sequence ID" value="OUM87474.1"/>
    <property type="molecule type" value="Genomic_DNA"/>
</dbReference>
<feature type="short sequence motif" description="Histidine triad motif" evidence="2 3">
    <location>
        <begin position="98"/>
        <end position="102"/>
    </location>
</feature>
<dbReference type="PROSITE" id="PS51084">
    <property type="entry name" value="HIT_2"/>
    <property type="match status" value="1"/>
</dbReference>
<organism evidence="5 6">
    <name type="scientific">Bacillus thermozeamaize</name>
    <dbReference type="NCBI Taxonomy" id="230954"/>
    <lineage>
        <taxon>Bacteria</taxon>
        <taxon>Bacillati</taxon>
        <taxon>Bacillota</taxon>
        <taxon>Bacilli</taxon>
        <taxon>Bacillales</taxon>
        <taxon>Bacillaceae</taxon>
        <taxon>Bacillus</taxon>
    </lineage>
</organism>
<reference evidence="6" key="1">
    <citation type="submission" date="2016-06" db="EMBL/GenBank/DDBJ databases">
        <authorList>
            <person name="Nascimento L."/>
            <person name="Pereira R.V."/>
            <person name="Martins L.F."/>
            <person name="Quaggio R.B."/>
            <person name="Silva A.M."/>
            <person name="Setubal J.C."/>
        </authorList>
    </citation>
    <scope>NUCLEOTIDE SEQUENCE [LARGE SCALE GENOMIC DNA]</scope>
</reference>
<sequence length="116" mass="12925">MSECIFCQIVKGQIPSKRVYEDEEVVAFHDIAPKAPIHVLIIPRKHIPTLADVTEEDLPLIAAIHRGALAVARELGLQENGFRLVNNCKKDGGQEVYHLHYHLLGGAPLAMHFGQR</sequence>